<feature type="domain" description="Bacterial bifunctional deaminase-reductase C-terminal" evidence="1">
    <location>
        <begin position="68"/>
        <end position="165"/>
    </location>
</feature>
<protein>
    <submittedName>
        <fullName evidence="2">Dihydrofolate reductase family protein</fullName>
    </submittedName>
</protein>
<dbReference type="Gene3D" id="3.40.430.10">
    <property type="entry name" value="Dihydrofolate Reductase, subunit A"/>
    <property type="match status" value="1"/>
</dbReference>
<keyword evidence="3" id="KW-1185">Reference proteome</keyword>
<sequence length="175" mass="18738">MKVHYYVAASVDGFIADAEGGVGWLDELAIPLSETGFHEFFASVDGVIMGRKTYDQIREFGQWPYGDRPTWVCASGEVTGHAGCALQLEHTPEEAVSAARRSGIGYLWVVGGGVLASALLERNLLTDLSLCQMPVLLGSGIPLFAPLDRTIPFELKSATVIDAGAALTHYEIKPG</sequence>
<gene>
    <name evidence="2" type="ORF">MNKW57_06990</name>
</gene>
<accession>A0ABQ6LWC6</accession>
<reference evidence="2 3" key="1">
    <citation type="submission" date="2023-04" db="EMBL/GenBank/DDBJ databases">
        <title>Marinobulbifer ophiurae gen. nov., sp. Nov., isolate from tissue of brittle star Ophioplocus japonicus.</title>
        <authorList>
            <person name="Kawano K."/>
            <person name="Sawayama S."/>
            <person name="Nakagawa S."/>
        </authorList>
    </citation>
    <scope>NUCLEOTIDE SEQUENCE [LARGE SCALE GENOMIC DNA]</scope>
    <source>
        <strain evidence="2 3">NKW57</strain>
    </source>
</reference>
<dbReference type="InterPro" id="IPR050765">
    <property type="entry name" value="Riboflavin_Biosynth_HTPR"/>
</dbReference>
<comment type="caution">
    <text evidence="2">The sequence shown here is derived from an EMBL/GenBank/DDBJ whole genome shotgun (WGS) entry which is preliminary data.</text>
</comment>
<dbReference type="PANTHER" id="PTHR38011:SF11">
    <property type="entry name" value="2,5-DIAMINO-6-RIBOSYLAMINO-4(3H)-PYRIMIDINONE 5'-PHOSPHATE REDUCTASE"/>
    <property type="match status" value="1"/>
</dbReference>
<dbReference type="Pfam" id="PF01872">
    <property type="entry name" value="RibD_C"/>
    <property type="match status" value="1"/>
</dbReference>
<evidence type="ECO:0000313" key="3">
    <source>
        <dbReference type="Proteomes" id="UP001224392"/>
    </source>
</evidence>
<dbReference type="SUPFAM" id="SSF53597">
    <property type="entry name" value="Dihydrofolate reductase-like"/>
    <property type="match status" value="1"/>
</dbReference>
<evidence type="ECO:0000259" key="1">
    <source>
        <dbReference type="Pfam" id="PF01872"/>
    </source>
</evidence>
<dbReference type="EMBL" id="BSYJ01000002">
    <property type="protein sequence ID" value="GMG86378.1"/>
    <property type="molecule type" value="Genomic_DNA"/>
</dbReference>
<proteinExistence type="predicted"/>
<dbReference type="Proteomes" id="UP001224392">
    <property type="component" value="Unassembled WGS sequence"/>
</dbReference>
<dbReference type="InterPro" id="IPR002734">
    <property type="entry name" value="RibDG_C"/>
</dbReference>
<dbReference type="PANTHER" id="PTHR38011">
    <property type="entry name" value="DIHYDROFOLATE REDUCTASE FAMILY PROTEIN (AFU_ORTHOLOGUE AFUA_8G06820)"/>
    <property type="match status" value="1"/>
</dbReference>
<name>A0ABQ6LWC6_9GAMM</name>
<evidence type="ECO:0000313" key="2">
    <source>
        <dbReference type="EMBL" id="GMG86378.1"/>
    </source>
</evidence>
<dbReference type="InterPro" id="IPR024072">
    <property type="entry name" value="DHFR-like_dom_sf"/>
</dbReference>
<organism evidence="2 3">
    <name type="scientific">Biformimicrobium ophioploci</name>
    <dbReference type="NCBI Taxonomy" id="3036711"/>
    <lineage>
        <taxon>Bacteria</taxon>
        <taxon>Pseudomonadati</taxon>
        <taxon>Pseudomonadota</taxon>
        <taxon>Gammaproteobacteria</taxon>
        <taxon>Cellvibrionales</taxon>
        <taxon>Microbulbiferaceae</taxon>
        <taxon>Biformimicrobium</taxon>
    </lineage>
</organism>
<dbReference type="RefSeq" id="WP_285762900.1">
    <property type="nucleotide sequence ID" value="NZ_BSYJ01000002.1"/>
</dbReference>